<feature type="compositionally biased region" description="Low complexity" evidence="1">
    <location>
        <begin position="857"/>
        <end position="871"/>
    </location>
</feature>
<evidence type="ECO:0000313" key="3">
    <source>
        <dbReference type="EMBL" id="KAL2038866.1"/>
    </source>
</evidence>
<evidence type="ECO:0000313" key="4">
    <source>
        <dbReference type="Proteomes" id="UP001590950"/>
    </source>
</evidence>
<protein>
    <submittedName>
        <fullName evidence="3">Uncharacterized protein</fullName>
    </submittedName>
</protein>
<organism evidence="3 4">
    <name type="scientific">Stereocaulon virgatum</name>
    <dbReference type="NCBI Taxonomy" id="373712"/>
    <lineage>
        <taxon>Eukaryota</taxon>
        <taxon>Fungi</taxon>
        <taxon>Dikarya</taxon>
        <taxon>Ascomycota</taxon>
        <taxon>Pezizomycotina</taxon>
        <taxon>Lecanoromycetes</taxon>
        <taxon>OSLEUM clade</taxon>
        <taxon>Lecanoromycetidae</taxon>
        <taxon>Lecanorales</taxon>
        <taxon>Lecanorineae</taxon>
        <taxon>Stereocaulaceae</taxon>
        <taxon>Stereocaulon</taxon>
    </lineage>
</organism>
<evidence type="ECO:0000256" key="1">
    <source>
        <dbReference type="SAM" id="MobiDB-lite"/>
    </source>
</evidence>
<comment type="caution">
    <text evidence="3">The sequence shown here is derived from an EMBL/GenBank/DDBJ whole genome shotgun (WGS) entry which is preliminary data.</text>
</comment>
<feature type="region of interest" description="Disordered" evidence="1">
    <location>
        <begin position="126"/>
        <end position="166"/>
    </location>
</feature>
<name>A0ABR4A1K8_9LECA</name>
<evidence type="ECO:0000256" key="2">
    <source>
        <dbReference type="SAM" id="SignalP"/>
    </source>
</evidence>
<proteinExistence type="predicted"/>
<feature type="compositionally biased region" description="Pro residues" evidence="1">
    <location>
        <begin position="1062"/>
        <end position="1097"/>
    </location>
</feature>
<feature type="region of interest" description="Disordered" evidence="1">
    <location>
        <begin position="1252"/>
        <end position="1281"/>
    </location>
</feature>
<accession>A0ABR4A1K8</accession>
<dbReference type="Proteomes" id="UP001590950">
    <property type="component" value="Unassembled WGS sequence"/>
</dbReference>
<keyword evidence="2" id="KW-0732">Signal</keyword>
<feature type="compositionally biased region" description="Basic residues" evidence="1">
    <location>
        <begin position="1272"/>
        <end position="1281"/>
    </location>
</feature>
<keyword evidence="4" id="KW-1185">Reference proteome</keyword>
<dbReference type="EMBL" id="JBEFKJ010000029">
    <property type="protein sequence ID" value="KAL2038866.1"/>
    <property type="molecule type" value="Genomic_DNA"/>
</dbReference>
<feature type="region of interest" description="Disordered" evidence="1">
    <location>
        <begin position="805"/>
        <end position="906"/>
    </location>
</feature>
<feature type="region of interest" description="Disordered" evidence="1">
    <location>
        <begin position="1022"/>
        <end position="1113"/>
    </location>
</feature>
<feature type="compositionally biased region" description="Polar residues" evidence="1">
    <location>
        <begin position="508"/>
        <end position="518"/>
    </location>
</feature>
<feature type="compositionally biased region" description="Low complexity" evidence="1">
    <location>
        <begin position="832"/>
        <end position="850"/>
    </location>
</feature>
<feature type="region of interest" description="Disordered" evidence="1">
    <location>
        <begin position="611"/>
        <end position="639"/>
    </location>
</feature>
<feature type="signal peptide" evidence="2">
    <location>
        <begin position="1"/>
        <end position="28"/>
    </location>
</feature>
<feature type="compositionally biased region" description="Basic and acidic residues" evidence="1">
    <location>
        <begin position="1252"/>
        <end position="1264"/>
    </location>
</feature>
<gene>
    <name evidence="3" type="ORF">N7G274_008388</name>
</gene>
<reference evidence="3 4" key="1">
    <citation type="submission" date="2024-09" db="EMBL/GenBank/DDBJ databases">
        <title>Rethinking Asexuality: The Enigmatic Case of Functional Sexual Genes in Lepraria (Stereocaulaceae).</title>
        <authorList>
            <person name="Doellman M."/>
            <person name="Sun Y."/>
            <person name="Barcenas-Pena A."/>
            <person name="Lumbsch H.T."/>
            <person name="Grewe F."/>
        </authorList>
    </citation>
    <scope>NUCLEOTIDE SEQUENCE [LARGE SCALE GENOMIC DNA]</scope>
    <source>
        <strain evidence="3 4">Mercado 3170</strain>
    </source>
</reference>
<feature type="compositionally biased region" description="Pro residues" evidence="1">
    <location>
        <begin position="1038"/>
        <end position="1053"/>
    </location>
</feature>
<feature type="region of interest" description="Disordered" evidence="1">
    <location>
        <begin position="508"/>
        <end position="529"/>
    </location>
</feature>
<feature type="chain" id="PRO_5046503025" evidence="2">
    <location>
        <begin position="29"/>
        <end position="1281"/>
    </location>
</feature>
<sequence length="1281" mass="137700">MVFNSRSSIRALILAFTYIFSGITPASTLPSAFIDSQAPNICYGSQRLSATDLKATNCDVIVGSTWVYGTGIETIVRLDKDHYFISNGGHSLYLNGSVRVDPYGDLDSLNPASTGRVTLTLQPAKTMQHKDTTKSANTTMESHTRRKTMMRSSGLPHNVPASPSTPLISSTIKHSTTDSLIVVSHTLVLPATDYAPSIASPNSSSTFNTDFLLLTGGESSSQSSSNTPSGLVTKTQTSTVLVLSTVPTGRRPQFKQQSSQVKPLTIVEQTKNSTAEIIPTMMASKSPQPHHYPSRSIPLTLVQLTFKYTAQFNATRSAGKPSDSAQHPSQGRLLTLKQSTFNCTTPLNATTLAGKSSYSAQQSSLVTETLTSTVQLITTAVVGGLPQSHGKPSLIVGNATATIDIPPIKSRHSGTTSSVSGTITRAIHSLTTAHSEMTSSKGGQTTNEIPFMTAGQSEMTATSSIFTTAAGSSTLTSSLEVSRGDVGSSLTPASSTTSKGFVDFESDTISSTPSVSTAHTRHVSEPKSDTASTMVVTWLTSNIVLTVSRSNTVSMVVPALSTTMDPPEPSLVTETSIATTQLTLTVLADGVPQSHRKPGSRTELTVTATSLTTTESSFESRSDTVLSTTPTSSSSTKSLSHSASIIISTTAPTSATHTTRLSQTITDARSTVTTVSPESSINLVQSKSDSRSTMAPILSTHTRSLVKTTTTAAKSTLVKASSDLTSSFIGTTSIAESHSMRVSSIFTRSFIRTTTDAKLTSITASSVVTSALVESGSDTVSTMTLISSTHTRKLFELMTTTESVPSHTRKLFEPKSSTESAPTHTRKLFEFTTSTESTPNSSTQSSHSTSVIESYLRTSSWTTQRRSQSASDVDATTAPSPTQQWPTRRPPSHTSTSTEVYDPRPSERHLENDWIKQIRHKKRVARLGYIILGTYVGQAIGYKIWHWWDIFSKLYKVSKLDFWDLIREIVQSPIKSTPKVDPELVNKLGQGIEQIIQEEINHPGTILTEEQIQQIREIEGPEWVTPQQPELGGLTWPIPLPKPPPTPPTPHSAPPLGEAPPGGDPPPGGGPPPTTPPGEAPLPPPPPPPPPSPPGELSPPTCGTCTVVEPPPGIDSVHWERINQDSIDLAKTLPLAPPPKLMPGNIGWVRTVPPEYFQLTLDGKITYARKIGESVFDSVLRYADGTSAAVNPMNTPLDPGFVLDPAGHVLEYMGTTVQEVELMRAEQEGMDQAKKASFKRLLERWENMERSTQAIRDEETKLNERNSTPGPPKRRRRIRKL</sequence>